<keyword evidence="1" id="KW-1133">Transmembrane helix</keyword>
<protein>
    <submittedName>
        <fullName evidence="2">Uncharacterized protein</fullName>
    </submittedName>
</protein>
<feature type="transmembrane region" description="Helical" evidence="1">
    <location>
        <begin position="81"/>
        <end position="98"/>
    </location>
</feature>
<feature type="transmembrane region" description="Helical" evidence="1">
    <location>
        <begin position="6"/>
        <end position="37"/>
    </location>
</feature>
<accession>A0A149V1M6</accession>
<gene>
    <name evidence="2" type="ORF">AD951_00705</name>
</gene>
<dbReference type="OrthoDB" id="9866451at2"/>
<dbReference type="PATRIC" id="fig|178901.14.peg.2253"/>
<dbReference type="EMBL" id="LHZX01000109">
    <property type="protein sequence ID" value="KXV74045.1"/>
    <property type="molecule type" value="Genomic_DNA"/>
</dbReference>
<evidence type="ECO:0000313" key="2">
    <source>
        <dbReference type="EMBL" id="KXV74045.1"/>
    </source>
</evidence>
<comment type="caution">
    <text evidence="2">The sequence shown here is derived from an EMBL/GenBank/DDBJ whole genome shotgun (WGS) entry which is preliminary data.</text>
</comment>
<dbReference type="AlphaFoldDB" id="A0A149V1M6"/>
<reference evidence="2 3" key="1">
    <citation type="submission" date="2015-06" db="EMBL/GenBank/DDBJ databases">
        <title>Improved classification and identification of acetic acid bacteria using matrix-assisted laser desorption/ionization time-of-flight mass spectrometry; Gluconobacter nephelii and Gluconobacter uchimurae are later heterotypic synonyms of Gluconobacter japonicus and Gluconobacter oxydans, respectively.</title>
        <authorList>
            <person name="Li L."/>
            <person name="Cleenwerck I."/>
            <person name="De Vuyst L."/>
            <person name="Vandamme P."/>
        </authorList>
    </citation>
    <scope>NUCLEOTIDE SEQUENCE [LARGE SCALE GENOMIC DNA]</scope>
    <source>
        <strain evidence="2 3">LMG 1699</strain>
    </source>
</reference>
<keyword evidence="1" id="KW-0812">Transmembrane</keyword>
<evidence type="ECO:0000256" key="1">
    <source>
        <dbReference type="SAM" id="Phobius"/>
    </source>
</evidence>
<proteinExistence type="predicted"/>
<dbReference type="Proteomes" id="UP000075377">
    <property type="component" value="Unassembled WGS sequence"/>
</dbReference>
<dbReference type="RefSeq" id="WP_061498240.1">
    <property type="nucleotide sequence ID" value="NZ_LHZX01000109.1"/>
</dbReference>
<sequence length="99" mass="11155">MKDESVNFAVFMTTAAVFGVGIGVIWALSGFAALLLIPLCMFPVKTTNSSWTKSFTIDLPNLFKRPTDRNAFLEWNRQRRLLGLVLVIAFLTRVLIHLI</sequence>
<evidence type="ECO:0000313" key="3">
    <source>
        <dbReference type="Proteomes" id="UP000075377"/>
    </source>
</evidence>
<organism evidence="2 3">
    <name type="scientific">Acetobacter malorum</name>
    <dbReference type="NCBI Taxonomy" id="178901"/>
    <lineage>
        <taxon>Bacteria</taxon>
        <taxon>Pseudomonadati</taxon>
        <taxon>Pseudomonadota</taxon>
        <taxon>Alphaproteobacteria</taxon>
        <taxon>Acetobacterales</taxon>
        <taxon>Acetobacteraceae</taxon>
        <taxon>Acetobacter</taxon>
    </lineage>
</organism>
<keyword evidence="1" id="KW-0472">Membrane</keyword>
<name>A0A149V1M6_9PROT</name>